<feature type="compositionally biased region" description="Acidic residues" evidence="1">
    <location>
        <begin position="128"/>
        <end position="143"/>
    </location>
</feature>
<feature type="compositionally biased region" description="Low complexity" evidence="1">
    <location>
        <begin position="16"/>
        <end position="25"/>
    </location>
</feature>
<comment type="caution">
    <text evidence="3">The sequence shown here is derived from an EMBL/GenBank/DDBJ whole genome shotgun (WGS) entry which is preliminary data.</text>
</comment>
<feature type="region of interest" description="Disordered" evidence="1">
    <location>
        <begin position="241"/>
        <end position="262"/>
    </location>
</feature>
<dbReference type="AlphaFoldDB" id="A0A9P6WIX2"/>
<dbReference type="PANTHER" id="PTHR12374">
    <property type="entry name" value="TRANSCRIPTIONAL ADAPTOR 2 ADA2 -RELATED"/>
    <property type="match status" value="1"/>
</dbReference>
<feature type="compositionally biased region" description="Polar residues" evidence="1">
    <location>
        <begin position="108"/>
        <end position="123"/>
    </location>
</feature>
<evidence type="ECO:0000313" key="4">
    <source>
        <dbReference type="Proteomes" id="UP000697127"/>
    </source>
</evidence>
<feature type="region of interest" description="Disordered" evidence="1">
    <location>
        <begin position="1"/>
        <end position="26"/>
    </location>
</feature>
<evidence type="ECO:0000256" key="1">
    <source>
        <dbReference type="SAM" id="MobiDB-lite"/>
    </source>
</evidence>
<dbReference type="PANTHER" id="PTHR12374:SF21">
    <property type="entry name" value="SWIRM DOMAIN-CONTAINING PROTEIN FUN19-RELATED"/>
    <property type="match status" value="1"/>
</dbReference>
<evidence type="ECO:0000259" key="2">
    <source>
        <dbReference type="PROSITE" id="PS50934"/>
    </source>
</evidence>
<dbReference type="Gene3D" id="1.10.10.10">
    <property type="entry name" value="Winged helix-like DNA-binding domain superfamily/Winged helix DNA-binding domain"/>
    <property type="match status" value="1"/>
</dbReference>
<accession>A0A9P6WIX2</accession>
<dbReference type="GO" id="GO:0006357">
    <property type="term" value="P:regulation of transcription by RNA polymerase II"/>
    <property type="evidence" value="ECO:0007669"/>
    <property type="project" value="TreeGrafter"/>
</dbReference>
<dbReference type="InterPro" id="IPR007526">
    <property type="entry name" value="SWIRM"/>
</dbReference>
<dbReference type="GO" id="GO:0070210">
    <property type="term" value="C:Rpd3L-Expanded complex"/>
    <property type="evidence" value="ECO:0007669"/>
    <property type="project" value="TreeGrafter"/>
</dbReference>
<dbReference type="EMBL" id="PUHW01000217">
    <property type="protein sequence ID" value="KAG0687776.1"/>
    <property type="molecule type" value="Genomic_DNA"/>
</dbReference>
<proteinExistence type="predicted"/>
<feature type="compositionally biased region" description="Polar residues" evidence="1">
    <location>
        <begin position="242"/>
        <end position="253"/>
    </location>
</feature>
<name>A0A9P6WIX2_9ASCO</name>
<dbReference type="SUPFAM" id="SSF46689">
    <property type="entry name" value="Homeodomain-like"/>
    <property type="match status" value="1"/>
</dbReference>
<gene>
    <name evidence="3" type="ORF">C6P40_001871</name>
</gene>
<dbReference type="GO" id="GO:0003682">
    <property type="term" value="F:chromatin binding"/>
    <property type="evidence" value="ECO:0007669"/>
    <property type="project" value="TreeGrafter"/>
</dbReference>
<organism evidence="3 4">
    <name type="scientific">Pichia californica</name>
    <dbReference type="NCBI Taxonomy" id="460514"/>
    <lineage>
        <taxon>Eukaryota</taxon>
        <taxon>Fungi</taxon>
        <taxon>Dikarya</taxon>
        <taxon>Ascomycota</taxon>
        <taxon>Saccharomycotina</taxon>
        <taxon>Pichiomycetes</taxon>
        <taxon>Pichiales</taxon>
        <taxon>Pichiaceae</taxon>
        <taxon>Pichia</taxon>
    </lineage>
</organism>
<dbReference type="GO" id="GO:0003713">
    <property type="term" value="F:transcription coactivator activity"/>
    <property type="evidence" value="ECO:0007669"/>
    <property type="project" value="TreeGrafter"/>
</dbReference>
<evidence type="ECO:0000313" key="3">
    <source>
        <dbReference type="EMBL" id="KAG0687776.1"/>
    </source>
</evidence>
<dbReference type="InterPro" id="IPR009057">
    <property type="entry name" value="Homeodomain-like_sf"/>
</dbReference>
<dbReference type="FunFam" id="1.10.10.10:FF:000087">
    <property type="entry name" value="Transcriptional adapter 2"/>
    <property type="match status" value="1"/>
</dbReference>
<reference evidence="3" key="1">
    <citation type="submission" date="2020-11" db="EMBL/GenBank/DDBJ databases">
        <title>Kefir isolates.</title>
        <authorList>
            <person name="Marcisauskas S."/>
            <person name="Kim Y."/>
            <person name="Blasche S."/>
        </authorList>
    </citation>
    <scope>NUCLEOTIDE SEQUENCE</scope>
    <source>
        <strain evidence="3">Olga-1</strain>
    </source>
</reference>
<feature type="region of interest" description="Disordered" evidence="1">
    <location>
        <begin position="108"/>
        <end position="152"/>
    </location>
</feature>
<sequence length="436" mass="50368">MSLIARDSMTPLNDPQHQQQHQQQQSFISNTNTNIPEKKMINSMTQSSSVMDMPSPPLSPYTRNNYDDNDTIPALLFPRASKPLTSDLRYLELNSSTIVPVLSNQSKSPIHSATSVSPEPFSQNNNYNDDDNNNNDNNNDNDNDNVSQASSPINDEIESNHELQSLNTSSILHIDPYKSLNKPGFKKNQLNFLSQYQFKNFNSFNSYSSTYSYFNNINSINNNNNNSLTLKRQRQIRHNFDSLKNQIDNSNSDSELERPRTRRIVRQNNFDLEIDENKNYDSSSISRPSTPIKKKANISNPTTPKRQRTCTPVIYNYDYKKIEDFCPPFDTLPNNNKCLKTDWKGQSMDLSNDPLVNELHPAEVVLASILRLPCAVYLDSKRRIFQEKVKRMRYNLPFRRTDAQKSCKIDVNKASRLFASFEKVGWFNESHFQKYL</sequence>
<feature type="region of interest" description="Disordered" evidence="1">
    <location>
        <begin position="45"/>
        <end position="65"/>
    </location>
</feature>
<dbReference type="GO" id="GO:0006338">
    <property type="term" value="P:chromatin remodeling"/>
    <property type="evidence" value="ECO:0007669"/>
    <property type="project" value="TreeGrafter"/>
</dbReference>
<dbReference type="PROSITE" id="PS50934">
    <property type="entry name" value="SWIRM"/>
    <property type="match status" value="1"/>
</dbReference>
<dbReference type="Pfam" id="PF04433">
    <property type="entry name" value="SWIRM"/>
    <property type="match status" value="1"/>
</dbReference>
<feature type="compositionally biased region" description="Polar residues" evidence="1">
    <location>
        <begin position="280"/>
        <end position="289"/>
    </location>
</feature>
<dbReference type="Proteomes" id="UP000697127">
    <property type="component" value="Unassembled WGS sequence"/>
</dbReference>
<dbReference type="OrthoDB" id="5598695at2759"/>
<feature type="domain" description="SWIRM" evidence="2">
    <location>
        <begin position="339"/>
        <end position="436"/>
    </location>
</feature>
<feature type="region of interest" description="Disordered" evidence="1">
    <location>
        <begin position="279"/>
        <end position="306"/>
    </location>
</feature>
<protein>
    <recommendedName>
        <fullName evidence="2">SWIRM domain-containing protein</fullName>
    </recommendedName>
</protein>
<dbReference type="InterPro" id="IPR036388">
    <property type="entry name" value="WH-like_DNA-bd_sf"/>
</dbReference>
<keyword evidence="4" id="KW-1185">Reference proteome</keyword>